<evidence type="ECO:0000313" key="2">
    <source>
        <dbReference type="Proteomes" id="UP000296049"/>
    </source>
</evidence>
<name>R0JFD4_ANAPL</name>
<reference evidence="2" key="1">
    <citation type="journal article" date="2013" name="Nat. Genet.">
        <title>The duck genome and transcriptome provide insight into an avian influenza virus reservoir species.</title>
        <authorList>
            <person name="Huang Y."/>
            <person name="Li Y."/>
            <person name="Burt D.W."/>
            <person name="Chen H."/>
            <person name="Zhang Y."/>
            <person name="Qian W."/>
            <person name="Kim H."/>
            <person name="Gan S."/>
            <person name="Zhao Y."/>
            <person name="Li J."/>
            <person name="Yi K."/>
            <person name="Feng H."/>
            <person name="Zhu P."/>
            <person name="Li B."/>
            <person name="Liu Q."/>
            <person name="Fairley S."/>
            <person name="Magor K.E."/>
            <person name="Du Z."/>
            <person name="Hu X."/>
            <person name="Goodman L."/>
            <person name="Tafer H."/>
            <person name="Vignal A."/>
            <person name="Lee T."/>
            <person name="Kim K.W."/>
            <person name="Sheng Z."/>
            <person name="An Y."/>
            <person name="Searle S."/>
            <person name="Herrero J."/>
            <person name="Groenen M.A."/>
            <person name="Crooijmans R.P."/>
            <person name="Faraut T."/>
            <person name="Cai Q."/>
            <person name="Webster R.G."/>
            <person name="Aldridge J.R."/>
            <person name="Warren W.C."/>
            <person name="Bartschat S."/>
            <person name="Kehr S."/>
            <person name="Marz M."/>
            <person name="Stadler P.F."/>
            <person name="Smith J."/>
            <person name="Kraus R.H."/>
            <person name="Zhao Y."/>
            <person name="Ren L."/>
            <person name="Fei J."/>
            <person name="Morisson M."/>
            <person name="Kaiser P."/>
            <person name="Griffin D.K."/>
            <person name="Rao M."/>
            <person name="Pitel F."/>
            <person name="Wang J."/>
            <person name="Li N."/>
        </authorList>
    </citation>
    <scope>NUCLEOTIDE SEQUENCE [LARGE SCALE GENOMIC DNA]</scope>
</reference>
<dbReference type="AlphaFoldDB" id="R0JFD4"/>
<evidence type="ECO:0000313" key="1">
    <source>
        <dbReference type="EMBL" id="EOA95950.1"/>
    </source>
</evidence>
<protein>
    <submittedName>
        <fullName evidence="1">Uncharacterized protein</fullName>
    </submittedName>
</protein>
<dbReference type="Proteomes" id="UP000296049">
    <property type="component" value="Unassembled WGS sequence"/>
</dbReference>
<sequence length="114" mass="11899">MHSPEYGESISPQFCGPSVSAQISLGSGALMLQSEGEKLCALSLLKRSGDGMAMGGSGPVAARRTQAGSSRHHLHLVSGAQEVAKAEVQRCDESSPKALSSRLNMLLVHDNDPV</sequence>
<dbReference type="EMBL" id="KB744124">
    <property type="protein sequence ID" value="EOA95950.1"/>
    <property type="molecule type" value="Genomic_DNA"/>
</dbReference>
<proteinExistence type="predicted"/>
<organism evidence="1 2">
    <name type="scientific">Anas platyrhynchos</name>
    <name type="common">Mallard</name>
    <name type="synonym">Anas boschas</name>
    <dbReference type="NCBI Taxonomy" id="8839"/>
    <lineage>
        <taxon>Eukaryota</taxon>
        <taxon>Metazoa</taxon>
        <taxon>Chordata</taxon>
        <taxon>Craniata</taxon>
        <taxon>Vertebrata</taxon>
        <taxon>Euteleostomi</taxon>
        <taxon>Archelosauria</taxon>
        <taxon>Archosauria</taxon>
        <taxon>Dinosauria</taxon>
        <taxon>Saurischia</taxon>
        <taxon>Theropoda</taxon>
        <taxon>Coelurosauria</taxon>
        <taxon>Aves</taxon>
        <taxon>Neognathae</taxon>
        <taxon>Galloanserae</taxon>
        <taxon>Anseriformes</taxon>
        <taxon>Anatidae</taxon>
        <taxon>Anatinae</taxon>
        <taxon>Anas</taxon>
    </lineage>
</organism>
<keyword evidence="2" id="KW-1185">Reference proteome</keyword>
<accession>R0JFD4</accession>
<gene>
    <name evidence="1" type="ORF">Anapl_18106</name>
</gene>